<dbReference type="PATRIC" id="fig|151081.8.peg.1504"/>
<keyword evidence="1" id="KW-0547">Nucleotide-binding</keyword>
<accession>A0A0F4Q550</accession>
<dbReference type="InterPro" id="IPR018247">
    <property type="entry name" value="EF_Hand_1_Ca_BS"/>
</dbReference>
<comment type="caution">
    <text evidence="5">The sequence shown here is derived from an EMBL/GenBank/DDBJ whole genome shotgun (WGS) entry which is preliminary data.</text>
</comment>
<gene>
    <name evidence="5" type="ORF">TW72_01625</name>
</gene>
<evidence type="ECO:0008006" key="7">
    <source>
        <dbReference type="Google" id="ProtNLM"/>
    </source>
</evidence>
<dbReference type="Gene3D" id="3.40.50.300">
    <property type="entry name" value="P-loop containing nucleotide triphosphate hydrolases"/>
    <property type="match status" value="2"/>
</dbReference>
<dbReference type="OrthoDB" id="9763659at2"/>
<protein>
    <recommendedName>
        <fullName evidence="7">AAA family ATPase</fullName>
    </recommendedName>
</protein>
<evidence type="ECO:0000256" key="1">
    <source>
        <dbReference type="ARBA" id="ARBA00022741"/>
    </source>
</evidence>
<dbReference type="SUPFAM" id="SSF52540">
    <property type="entry name" value="P-loop containing nucleoside triphosphate hydrolases"/>
    <property type="match status" value="2"/>
</dbReference>
<dbReference type="GO" id="GO:0005524">
    <property type="term" value="F:ATP binding"/>
    <property type="evidence" value="ECO:0007669"/>
    <property type="project" value="UniProtKB-KW"/>
</dbReference>
<dbReference type="GO" id="GO:0006310">
    <property type="term" value="P:DNA recombination"/>
    <property type="evidence" value="ECO:0007669"/>
    <property type="project" value="TreeGrafter"/>
</dbReference>
<organism evidence="5 6">
    <name type="scientific">Pseudoalteromonas ruthenica</name>
    <dbReference type="NCBI Taxonomy" id="151081"/>
    <lineage>
        <taxon>Bacteria</taxon>
        <taxon>Pseudomonadati</taxon>
        <taxon>Pseudomonadota</taxon>
        <taxon>Gammaproteobacteria</taxon>
        <taxon>Alteromonadales</taxon>
        <taxon>Pseudoalteromonadaceae</taxon>
        <taxon>Pseudoalteromonas</taxon>
    </lineage>
</organism>
<dbReference type="GO" id="GO:0017116">
    <property type="term" value="F:single-stranded DNA helicase activity"/>
    <property type="evidence" value="ECO:0007669"/>
    <property type="project" value="TreeGrafter"/>
</dbReference>
<dbReference type="EMBL" id="JXXZ01000002">
    <property type="protein sequence ID" value="KJZ01677.1"/>
    <property type="molecule type" value="Genomic_DNA"/>
</dbReference>
<proteinExistence type="predicted"/>
<dbReference type="PANTHER" id="PTHR43788:SF6">
    <property type="entry name" value="DNA HELICASE B"/>
    <property type="match status" value="1"/>
</dbReference>
<dbReference type="InterPro" id="IPR027785">
    <property type="entry name" value="UvrD-like_helicase_C"/>
</dbReference>
<name>A0A0F4Q550_9GAMM</name>
<dbReference type="CDD" id="cd18809">
    <property type="entry name" value="SF1_C_RecD"/>
    <property type="match status" value="1"/>
</dbReference>
<dbReference type="Proteomes" id="UP000033664">
    <property type="component" value="Unassembled WGS sequence"/>
</dbReference>
<dbReference type="Gene3D" id="1.10.10.2220">
    <property type="match status" value="1"/>
</dbReference>
<dbReference type="InterPro" id="IPR050534">
    <property type="entry name" value="Coronavir_polyprotein_1ab"/>
</dbReference>
<feature type="domain" description="ATP-dependent RecD2 DNA helicase-like helix-hairpin-helix" evidence="4">
    <location>
        <begin position="175"/>
        <end position="249"/>
    </location>
</feature>
<reference evidence="5 6" key="1">
    <citation type="journal article" date="2015" name="BMC Genomics">
        <title>Genome mining reveals unlocked bioactive potential of marine Gram-negative bacteria.</title>
        <authorList>
            <person name="Machado H."/>
            <person name="Sonnenschein E.C."/>
            <person name="Melchiorsen J."/>
            <person name="Gram L."/>
        </authorList>
    </citation>
    <scope>NUCLEOTIDE SEQUENCE [LARGE SCALE GENOMIC DNA]</scope>
    <source>
        <strain evidence="5 6">S3137</strain>
    </source>
</reference>
<dbReference type="Pfam" id="PF14490">
    <property type="entry name" value="HHH_RecD2"/>
    <property type="match status" value="1"/>
</dbReference>
<dbReference type="InterPro" id="IPR029493">
    <property type="entry name" value="RecD2-like_HHH"/>
</dbReference>
<dbReference type="GeneID" id="58227182"/>
<evidence type="ECO:0000313" key="6">
    <source>
        <dbReference type="Proteomes" id="UP000033664"/>
    </source>
</evidence>
<dbReference type="InterPro" id="IPR027417">
    <property type="entry name" value="P-loop_NTPase"/>
</dbReference>
<evidence type="ECO:0000259" key="4">
    <source>
        <dbReference type="Pfam" id="PF14490"/>
    </source>
</evidence>
<dbReference type="GO" id="GO:0009338">
    <property type="term" value="C:exodeoxyribonuclease V complex"/>
    <property type="evidence" value="ECO:0007669"/>
    <property type="project" value="TreeGrafter"/>
</dbReference>
<evidence type="ECO:0000313" key="5">
    <source>
        <dbReference type="EMBL" id="KJZ01677.1"/>
    </source>
</evidence>
<dbReference type="AlphaFoldDB" id="A0A0F4Q550"/>
<feature type="domain" description="UvrD-like helicase C-terminal" evidence="3">
    <location>
        <begin position="664"/>
        <end position="710"/>
    </location>
</feature>
<dbReference type="Pfam" id="PF13538">
    <property type="entry name" value="UvrD_C_2"/>
    <property type="match status" value="1"/>
</dbReference>
<dbReference type="Pfam" id="PF13604">
    <property type="entry name" value="AAA_30"/>
    <property type="match status" value="1"/>
</dbReference>
<evidence type="ECO:0000259" key="3">
    <source>
        <dbReference type="Pfam" id="PF13538"/>
    </source>
</evidence>
<dbReference type="CDD" id="cd17933">
    <property type="entry name" value="DEXSc_RecD-like"/>
    <property type="match status" value="1"/>
</dbReference>
<dbReference type="PROSITE" id="PS00018">
    <property type="entry name" value="EF_HAND_1"/>
    <property type="match status" value="1"/>
</dbReference>
<dbReference type="Gene3D" id="2.30.30.940">
    <property type="match status" value="1"/>
</dbReference>
<dbReference type="RefSeq" id="WP_045979125.1">
    <property type="nucleotide sequence ID" value="NZ_JXXY01000006.1"/>
</dbReference>
<evidence type="ECO:0000256" key="2">
    <source>
        <dbReference type="ARBA" id="ARBA00022840"/>
    </source>
</evidence>
<keyword evidence="2" id="KW-0067">ATP-binding</keyword>
<keyword evidence="6" id="KW-1185">Reference proteome</keyword>
<dbReference type="PANTHER" id="PTHR43788">
    <property type="entry name" value="DNA2/NAM7 HELICASE FAMILY MEMBER"/>
    <property type="match status" value="1"/>
</dbReference>
<sequence length="741" mass="83066">MTKIHTRPVTLRVTRSAYHSQGGAVFHGVEVDQNTLRKINARQHYIVRVLGDDQDAITSSIVKGMMLDIVPKTQLKVPTGLGLERFILTTNKIEILRPEGDLIVDLLGGSSRFKGIGPVKAQKLWAHFAESLYDLLNQGDIRTLTQMLSQDTAQRAVDAWRTYVNLDAMRYCNMTLGLSVSMSFRVTEFYQQDTIDKLGEDPYQLLAFGLPFKDCDTIAKRQGLFVDSPVRLAAAVEAALYEILDGGSTIATHDMLIGPLRRLLDDNDEGTLGTDELVSQALREGYESDNFVLMKGGGYQSNGAFVMESFVAERLNELIRTPVQFSTTDSNISDIIADYERAKGFSLTERQFDAVLQAFQHRFFIINGGAGVGKTTVLDALNRVFESMHIVPIQLALAGKAAKRMTEATGYESFTIARFVRMFDFKRYEGSELVVVIDESSMVDLPSMYRLLKFIPCGTRILMLGDTGQLPPVDFGLVFHELVELNFVPKVTLTEVRRQGKSSNIPSVSNAIRKGIMPQLAHHDVRYVAMTGFTAIKKHAAALYRESPDTTQIICPTNKMTDAVNELCAAANNKARMRIFVEDFDRYMDTNFRLGDKVMCCKNLYEMNVMNGSVGEVTKVYKEMVLVAYGDDGEDSEFPSFGRVMWDDGVEREVSVEMIDALKLAYAMTIHKSQGSQFERVVIPLDRTLNLDRTMLYTAVTRAQNEVILIGDLKTLSHALGNEFSQSRRVHLQNKIRHLVF</sequence>